<evidence type="ECO:0000259" key="3">
    <source>
        <dbReference type="Pfam" id="PF26640"/>
    </source>
</evidence>
<dbReference type="Pfam" id="PF26640">
    <property type="entry name" value="DUF8212"/>
    <property type="match status" value="1"/>
</dbReference>
<feature type="region of interest" description="Disordered" evidence="1">
    <location>
        <begin position="576"/>
        <end position="609"/>
    </location>
</feature>
<evidence type="ECO:0000313" key="5">
    <source>
        <dbReference type="Proteomes" id="UP000193067"/>
    </source>
</evidence>
<dbReference type="Pfam" id="PF06985">
    <property type="entry name" value="HET"/>
    <property type="match status" value="1"/>
</dbReference>
<feature type="domain" description="Heterokaryon incompatibility" evidence="2">
    <location>
        <begin position="24"/>
        <end position="122"/>
    </location>
</feature>
<feature type="compositionally biased region" description="Basic residues" evidence="1">
    <location>
        <begin position="340"/>
        <end position="354"/>
    </location>
</feature>
<organism evidence="4 5">
    <name type="scientific">Trametes coccinea (strain BRFM310)</name>
    <name type="common">Pycnoporus coccineus</name>
    <dbReference type="NCBI Taxonomy" id="1353009"/>
    <lineage>
        <taxon>Eukaryota</taxon>
        <taxon>Fungi</taxon>
        <taxon>Dikarya</taxon>
        <taxon>Basidiomycota</taxon>
        <taxon>Agaricomycotina</taxon>
        <taxon>Agaricomycetes</taxon>
        <taxon>Polyporales</taxon>
        <taxon>Polyporaceae</taxon>
        <taxon>Trametes</taxon>
    </lineage>
</organism>
<dbReference type="Proteomes" id="UP000193067">
    <property type="component" value="Unassembled WGS sequence"/>
</dbReference>
<sequence length="686" mass="77122">MWLLHTRTAELEYFNSPHDVKGGYAILSHVWDACEQSFQELQSLHSQLVSAHRIDLLRSRVSDKVRECCILAESHGYEWLWIDTCCIDRSSSAELSEAINSMFQWYALAQVCYAYLEDVPSDQDIHENGSAFRKSKWFTRGWTLQELIAPRSLLFVARDWTVIGTKASLAALLEDITGVDADVLTFRRQLGDVSVARRMWWASARKTTRIEDEAYCLMGIFGVHMATIYGEGRRAFLRLQEEILKRTSDQTLFAWGNVLPIRTTPFREQMSYHRYHPDSHIFASSPAAFAHSGNMHPVPMQVAAENAVKTLGITNSVLDSSNVSGPLASSSMSGGERSLAHRHQSSRVPGHKKHSDVPWKIPLPDFIVTSHGVRARLLVVEASAGQSNLAIAVLACKDRSTGSFVGLLLRRRVDSETGLRWPQYHVGITVCGMHPWMRLRYRLSQVGWARHALSFNSSGISAHWERLYISHRPPSRPPARRVQSDAAFRFVFPRWVSVELAKQGFTPDVALPETRASAVKLAEKGSIASFTFFHRHLPEAFRIHIGLCRKTPWATASFISLGPQARPVDSAWTESSVSSVVPQHQPTRPPPPLRPANLRSRPSRRSPCECGPEAIARWTNSSRMFGDARRNVQLTFTHNSGNNTHLLDVRVSGSVYQNMLGRGSSGQPQRARLLHSLARRVLHVPL</sequence>
<proteinExistence type="predicted"/>
<name>A0A1Y2IAC1_TRAC3</name>
<gene>
    <name evidence="4" type="ORF">PYCCODRAFT_1481386</name>
</gene>
<dbReference type="AlphaFoldDB" id="A0A1Y2IAC1"/>
<feature type="domain" description="DUF8212" evidence="3">
    <location>
        <begin position="234"/>
        <end position="303"/>
    </location>
</feature>
<dbReference type="InterPro" id="IPR010730">
    <property type="entry name" value="HET"/>
</dbReference>
<keyword evidence="5" id="KW-1185">Reference proteome</keyword>
<evidence type="ECO:0000256" key="1">
    <source>
        <dbReference type="SAM" id="MobiDB-lite"/>
    </source>
</evidence>
<dbReference type="OrthoDB" id="5122891at2759"/>
<reference evidence="4 5" key="1">
    <citation type="journal article" date="2015" name="Biotechnol. Biofuels">
        <title>Enhanced degradation of softwood versus hardwood by the white-rot fungus Pycnoporus coccineus.</title>
        <authorList>
            <person name="Couturier M."/>
            <person name="Navarro D."/>
            <person name="Chevret D."/>
            <person name="Henrissat B."/>
            <person name="Piumi F."/>
            <person name="Ruiz-Duenas F.J."/>
            <person name="Martinez A.T."/>
            <person name="Grigoriev I.V."/>
            <person name="Riley R."/>
            <person name="Lipzen A."/>
            <person name="Berrin J.G."/>
            <person name="Master E.R."/>
            <person name="Rosso M.N."/>
        </authorList>
    </citation>
    <scope>NUCLEOTIDE SEQUENCE [LARGE SCALE GENOMIC DNA]</scope>
    <source>
        <strain evidence="4 5">BRFM310</strain>
    </source>
</reference>
<dbReference type="STRING" id="1353009.A0A1Y2IAC1"/>
<feature type="region of interest" description="Disordered" evidence="1">
    <location>
        <begin position="324"/>
        <end position="355"/>
    </location>
</feature>
<protein>
    <submittedName>
        <fullName evidence="4">HET-domain-containing protein</fullName>
    </submittedName>
</protein>
<dbReference type="PANTHER" id="PTHR10622:SF10">
    <property type="entry name" value="HET DOMAIN-CONTAINING PROTEIN"/>
    <property type="match status" value="1"/>
</dbReference>
<dbReference type="EMBL" id="KZ084153">
    <property type="protein sequence ID" value="OSC97330.1"/>
    <property type="molecule type" value="Genomic_DNA"/>
</dbReference>
<evidence type="ECO:0000313" key="4">
    <source>
        <dbReference type="EMBL" id="OSC97330.1"/>
    </source>
</evidence>
<accession>A0A1Y2IAC1</accession>
<evidence type="ECO:0000259" key="2">
    <source>
        <dbReference type="Pfam" id="PF06985"/>
    </source>
</evidence>
<feature type="compositionally biased region" description="Polar residues" evidence="1">
    <location>
        <begin position="324"/>
        <end position="333"/>
    </location>
</feature>
<dbReference type="PANTHER" id="PTHR10622">
    <property type="entry name" value="HET DOMAIN-CONTAINING PROTEIN"/>
    <property type="match status" value="1"/>
</dbReference>
<dbReference type="InterPro" id="IPR058525">
    <property type="entry name" value="DUF8212"/>
</dbReference>